<evidence type="ECO:0000313" key="2">
    <source>
        <dbReference type="Proteomes" id="UP001597452"/>
    </source>
</evidence>
<dbReference type="CDD" id="cd11532">
    <property type="entry name" value="NTP-PPase_COG4997"/>
    <property type="match status" value="1"/>
</dbReference>
<organism evidence="1 2">
    <name type="scientific">Piscibacillus salipiscarius</name>
    <dbReference type="NCBI Taxonomy" id="299480"/>
    <lineage>
        <taxon>Bacteria</taxon>
        <taxon>Bacillati</taxon>
        <taxon>Bacillota</taxon>
        <taxon>Bacilli</taxon>
        <taxon>Bacillales</taxon>
        <taxon>Bacillaceae</taxon>
        <taxon>Piscibacillus</taxon>
    </lineage>
</organism>
<dbReference type="InterPro" id="IPR038735">
    <property type="entry name" value="MSMEG_1276-like_NTP-PPase_dom"/>
</dbReference>
<gene>
    <name evidence="1" type="ORF">ACFSW4_07460</name>
</gene>
<proteinExistence type="predicted"/>
<reference evidence="2" key="1">
    <citation type="journal article" date="2019" name="Int. J. Syst. Evol. Microbiol.">
        <title>The Global Catalogue of Microorganisms (GCM) 10K type strain sequencing project: providing services to taxonomists for standard genome sequencing and annotation.</title>
        <authorList>
            <consortium name="The Broad Institute Genomics Platform"/>
            <consortium name="The Broad Institute Genome Sequencing Center for Infectious Disease"/>
            <person name="Wu L."/>
            <person name="Ma J."/>
        </authorList>
    </citation>
    <scope>NUCLEOTIDE SEQUENCE [LARGE SCALE GENOMIC DNA]</scope>
    <source>
        <strain evidence="2">TISTR 1571</strain>
    </source>
</reference>
<sequence length="108" mass="12902">MPKYNKLIRDKIPEIMEKQGLNYKTRVLNDDDYELEIKRKLSEEVNEYFDSEENHNSLEELADVLELLHSLSEIHGEDIYKVEEIRKQKALERGGFKEKIYLIEVEDS</sequence>
<dbReference type="SUPFAM" id="SSF101386">
    <property type="entry name" value="all-alpha NTP pyrophosphatases"/>
    <property type="match status" value="1"/>
</dbReference>
<dbReference type="Proteomes" id="UP001597452">
    <property type="component" value="Unassembled WGS sequence"/>
</dbReference>
<protein>
    <submittedName>
        <fullName evidence="1">Phosphoribosyl-ATP pyrophosphohydrolase</fullName>
    </submittedName>
</protein>
<comment type="caution">
    <text evidence="1">The sequence shown here is derived from an EMBL/GenBank/DDBJ whole genome shotgun (WGS) entry which is preliminary data.</text>
</comment>
<accession>A0ABW5QAP9</accession>
<dbReference type="EMBL" id="JBHUMZ010000019">
    <property type="protein sequence ID" value="MFD2638695.1"/>
    <property type="molecule type" value="Genomic_DNA"/>
</dbReference>
<dbReference type="RefSeq" id="WP_054752418.1">
    <property type="nucleotide sequence ID" value="NZ_JBHUMZ010000019.1"/>
</dbReference>
<keyword evidence="2" id="KW-1185">Reference proteome</keyword>
<evidence type="ECO:0000313" key="1">
    <source>
        <dbReference type="EMBL" id="MFD2638695.1"/>
    </source>
</evidence>
<name>A0ABW5QAP9_9BACI</name>